<sequence length="37" mass="4381">MRLKVRQRKNRQRRLLTNMGWTRDCPSQAGKLVRGIG</sequence>
<dbReference type="InParanoid" id="A0A3N7F3V2"/>
<name>A0A3N7F3V2_POPTR</name>
<dbReference type="AlphaFoldDB" id="A0A3N7F3V2"/>
<evidence type="ECO:0000313" key="2">
    <source>
        <dbReference type="Proteomes" id="UP000006729"/>
    </source>
</evidence>
<gene>
    <name evidence="1" type="ORF">POPTR_006G191201</name>
</gene>
<proteinExistence type="predicted"/>
<evidence type="ECO:0000313" key="1">
    <source>
        <dbReference type="EMBL" id="RQO91946.1"/>
    </source>
</evidence>
<reference evidence="1 2" key="1">
    <citation type="journal article" date="2006" name="Science">
        <title>The genome of black cottonwood, Populus trichocarpa (Torr. &amp; Gray).</title>
        <authorList>
            <person name="Tuskan G.A."/>
            <person name="Difazio S."/>
            <person name="Jansson S."/>
            <person name="Bohlmann J."/>
            <person name="Grigoriev I."/>
            <person name="Hellsten U."/>
            <person name="Putnam N."/>
            <person name="Ralph S."/>
            <person name="Rombauts S."/>
            <person name="Salamov A."/>
            <person name="Schein J."/>
            <person name="Sterck L."/>
            <person name="Aerts A."/>
            <person name="Bhalerao R.R."/>
            <person name="Bhalerao R.P."/>
            <person name="Blaudez D."/>
            <person name="Boerjan W."/>
            <person name="Brun A."/>
            <person name="Brunner A."/>
            <person name="Busov V."/>
            <person name="Campbell M."/>
            <person name="Carlson J."/>
            <person name="Chalot M."/>
            <person name="Chapman J."/>
            <person name="Chen G.L."/>
            <person name="Cooper D."/>
            <person name="Coutinho P.M."/>
            <person name="Couturier J."/>
            <person name="Covert S."/>
            <person name="Cronk Q."/>
            <person name="Cunningham R."/>
            <person name="Davis J."/>
            <person name="Degroeve S."/>
            <person name="Dejardin A."/>
            <person name="Depamphilis C."/>
            <person name="Detter J."/>
            <person name="Dirks B."/>
            <person name="Dubchak I."/>
            <person name="Duplessis S."/>
            <person name="Ehlting J."/>
            <person name="Ellis B."/>
            <person name="Gendler K."/>
            <person name="Goodstein D."/>
            <person name="Gribskov M."/>
            <person name="Grimwood J."/>
            <person name="Groover A."/>
            <person name="Gunter L."/>
            <person name="Hamberger B."/>
            <person name="Heinze B."/>
            <person name="Helariutta Y."/>
            <person name="Henrissat B."/>
            <person name="Holligan D."/>
            <person name="Holt R."/>
            <person name="Huang W."/>
            <person name="Islam-Faridi N."/>
            <person name="Jones S."/>
            <person name="Jones-Rhoades M."/>
            <person name="Jorgensen R."/>
            <person name="Joshi C."/>
            <person name="Kangasjarvi J."/>
            <person name="Karlsson J."/>
            <person name="Kelleher C."/>
            <person name="Kirkpatrick R."/>
            <person name="Kirst M."/>
            <person name="Kohler A."/>
            <person name="Kalluri U."/>
            <person name="Larimer F."/>
            <person name="Leebens-Mack J."/>
            <person name="Leple J.C."/>
            <person name="Locascio P."/>
            <person name="Lou Y."/>
            <person name="Lucas S."/>
            <person name="Martin F."/>
            <person name="Montanini B."/>
            <person name="Napoli C."/>
            <person name="Nelson D.R."/>
            <person name="Nelson C."/>
            <person name="Nieminen K."/>
            <person name="Nilsson O."/>
            <person name="Pereda V."/>
            <person name="Peter G."/>
            <person name="Philippe R."/>
            <person name="Pilate G."/>
            <person name="Poliakov A."/>
            <person name="Razumovskaya J."/>
            <person name="Richardson P."/>
            <person name="Rinaldi C."/>
            <person name="Ritland K."/>
            <person name="Rouze P."/>
            <person name="Ryaboy D."/>
            <person name="Schmutz J."/>
            <person name="Schrader J."/>
            <person name="Segerman B."/>
            <person name="Shin H."/>
            <person name="Siddiqui A."/>
            <person name="Sterky F."/>
            <person name="Terry A."/>
            <person name="Tsai C.J."/>
            <person name="Uberbacher E."/>
            <person name="Unneberg P."/>
            <person name="Vahala J."/>
            <person name="Wall K."/>
            <person name="Wessler S."/>
            <person name="Yang G."/>
            <person name="Yin T."/>
            <person name="Douglas C."/>
            <person name="Marra M."/>
            <person name="Sandberg G."/>
            <person name="Van de Peer Y."/>
            <person name="Rokhsar D."/>
        </authorList>
    </citation>
    <scope>NUCLEOTIDE SEQUENCE [LARGE SCALE GENOMIC DNA]</scope>
    <source>
        <strain evidence="2">cv. Nisqually</strain>
    </source>
</reference>
<protein>
    <submittedName>
        <fullName evidence="1">Uncharacterized protein</fullName>
    </submittedName>
</protein>
<organism evidence="1 2">
    <name type="scientific">Populus trichocarpa</name>
    <name type="common">Western balsam poplar</name>
    <name type="synonym">Populus balsamifera subsp. trichocarpa</name>
    <dbReference type="NCBI Taxonomy" id="3694"/>
    <lineage>
        <taxon>Eukaryota</taxon>
        <taxon>Viridiplantae</taxon>
        <taxon>Streptophyta</taxon>
        <taxon>Embryophyta</taxon>
        <taxon>Tracheophyta</taxon>
        <taxon>Spermatophyta</taxon>
        <taxon>Magnoliopsida</taxon>
        <taxon>eudicotyledons</taxon>
        <taxon>Gunneridae</taxon>
        <taxon>Pentapetalae</taxon>
        <taxon>rosids</taxon>
        <taxon>fabids</taxon>
        <taxon>Malpighiales</taxon>
        <taxon>Salicaceae</taxon>
        <taxon>Saliceae</taxon>
        <taxon>Populus</taxon>
    </lineage>
</organism>
<dbReference type="Proteomes" id="UP000006729">
    <property type="component" value="Chromosome 6"/>
</dbReference>
<accession>A0A3N7F3V2</accession>
<dbReference type="EMBL" id="CM009295">
    <property type="protein sequence ID" value="RQO91946.1"/>
    <property type="molecule type" value="Genomic_DNA"/>
</dbReference>
<keyword evidence="2" id="KW-1185">Reference proteome</keyword>